<organism evidence="1 2">
    <name type="scientific">Rhizobium azibense</name>
    <dbReference type="NCBI Taxonomy" id="1136135"/>
    <lineage>
        <taxon>Bacteria</taxon>
        <taxon>Pseudomonadati</taxon>
        <taxon>Pseudomonadota</taxon>
        <taxon>Alphaproteobacteria</taxon>
        <taxon>Hyphomicrobiales</taxon>
        <taxon>Rhizobiaceae</taxon>
        <taxon>Rhizobium/Agrobacterium group</taxon>
        <taxon>Rhizobium</taxon>
    </lineage>
</organism>
<accession>A0A4R3QNM3</accession>
<dbReference type="AlphaFoldDB" id="A0A4R3QNM3"/>
<sequence length="84" mass="9369">MTWGPGCSARSNTIPSCRNTRPRLEKPTGCTFCGRLAFDGYSLGVVGRVRVQLAIFGFADLLEEVELRFEEVDMPFLIGKELLE</sequence>
<dbReference type="EMBL" id="SMBJ01000007">
    <property type="protein sequence ID" value="TCU23743.1"/>
    <property type="molecule type" value="Genomic_DNA"/>
</dbReference>
<keyword evidence="2" id="KW-1185">Reference proteome</keyword>
<evidence type="ECO:0000313" key="1">
    <source>
        <dbReference type="EMBL" id="TCU23743.1"/>
    </source>
</evidence>
<protein>
    <submittedName>
        <fullName evidence="1">Uncharacterized protein</fullName>
    </submittedName>
</protein>
<reference evidence="1 2" key="1">
    <citation type="submission" date="2019-03" db="EMBL/GenBank/DDBJ databases">
        <title>Genomic Encyclopedia of Type Strains, Phase IV (KMG-V): Genome sequencing to study the core and pangenomes of soil and plant-associated prokaryotes.</title>
        <authorList>
            <person name="Whitman W."/>
        </authorList>
    </citation>
    <scope>NUCLEOTIDE SEQUENCE [LARGE SCALE GENOMIC DNA]</scope>
    <source>
        <strain evidence="1 2">Gr42</strain>
    </source>
</reference>
<evidence type="ECO:0000313" key="2">
    <source>
        <dbReference type="Proteomes" id="UP000295547"/>
    </source>
</evidence>
<comment type="caution">
    <text evidence="1">The sequence shown here is derived from an EMBL/GenBank/DDBJ whole genome shotgun (WGS) entry which is preliminary data.</text>
</comment>
<gene>
    <name evidence="1" type="ORF">EV130_10797</name>
</gene>
<dbReference type="Proteomes" id="UP000295547">
    <property type="component" value="Unassembled WGS sequence"/>
</dbReference>
<proteinExistence type="predicted"/>
<name>A0A4R3QNM3_9HYPH</name>